<feature type="transmembrane region" description="Helical" evidence="1">
    <location>
        <begin position="12"/>
        <end position="35"/>
    </location>
</feature>
<sequence length="260" mass="28737">MKAGGGTMVRLTLSGGALVASTAAACCFLAVWSYWYYELDADCVQARDCKCLLFGTSFAGGGFVGGDRFACQYVAYSLMASAGLAAYTSVYYGCRLLLCAGHGRGRRQHHRPVRTVAETRPEDGTSGCTSPQIQINGLTICLAIILAVMALNMFIASIVLSNGYISTCLQYVHRVKSYLMVSGNMVELITNRMSCGTIYDFMDYLQPPSRQVTYELIHRHKTNPRDSVINTSALLIISIVLSWLNTFIWIVFTFCTYYFR</sequence>
<name>A0AAV0WLF8_9HEMI</name>
<evidence type="ECO:0000256" key="1">
    <source>
        <dbReference type="SAM" id="Phobius"/>
    </source>
</evidence>
<reference evidence="2 3" key="1">
    <citation type="submission" date="2023-01" db="EMBL/GenBank/DDBJ databases">
        <authorList>
            <person name="Whitehead M."/>
        </authorList>
    </citation>
    <scope>NUCLEOTIDE SEQUENCE [LARGE SCALE GENOMIC DNA]</scope>
</reference>
<feature type="transmembrane region" description="Helical" evidence="1">
    <location>
        <begin position="140"/>
        <end position="160"/>
    </location>
</feature>
<dbReference type="Proteomes" id="UP001160148">
    <property type="component" value="Unassembled WGS sequence"/>
</dbReference>
<evidence type="ECO:0000313" key="2">
    <source>
        <dbReference type="EMBL" id="CAI6356671.1"/>
    </source>
</evidence>
<dbReference type="AlphaFoldDB" id="A0AAV0WLF8"/>
<feature type="transmembrane region" description="Helical" evidence="1">
    <location>
        <begin position="233"/>
        <end position="259"/>
    </location>
</feature>
<feature type="transmembrane region" description="Helical" evidence="1">
    <location>
        <begin position="73"/>
        <end position="98"/>
    </location>
</feature>
<organism evidence="2 3">
    <name type="scientific">Macrosiphum euphorbiae</name>
    <name type="common">potato aphid</name>
    <dbReference type="NCBI Taxonomy" id="13131"/>
    <lineage>
        <taxon>Eukaryota</taxon>
        <taxon>Metazoa</taxon>
        <taxon>Ecdysozoa</taxon>
        <taxon>Arthropoda</taxon>
        <taxon>Hexapoda</taxon>
        <taxon>Insecta</taxon>
        <taxon>Pterygota</taxon>
        <taxon>Neoptera</taxon>
        <taxon>Paraneoptera</taxon>
        <taxon>Hemiptera</taxon>
        <taxon>Sternorrhyncha</taxon>
        <taxon>Aphidomorpha</taxon>
        <taxon>Aphidoidea</taxon>
        <taxon>Aphididae</taxon>
        <taxon>Macrosiphini</taxon>
        <taxon>Macrosiphum</taxon>
    </lineage>
</organism>
<dbReference type="PROSITE" id="PS51257">
    <property type="entry name" value="PROKAR_LIPOPROTEIN"/>
    <property type="match status" value="1"/>
</dbReference>
<keyword evidence="3" id="KW-1185">Reference proteome</keyword>
<dbReference type="EMBL" id="CARXXK010000002">
    <property type="protein sequence ID" value="CAI6356671.1"/>
    <property type="molecule type" value="Genomic_DNA"/>
</dbReference>
<gene>
    <name evidence="2" type="ORF">MEUPH1_LOCUS12381</name>
</gene>
<keyword evidence="1" id="KW-0812">Transmembrane</keyword>
<accession>A0AAV0WLF8</accession>
<proteinExistence type="predicted"/>
<protein>
    <submittedName>
        <fullName evidence="2">Uncharacterized protein</fullName>
    </submittedName>
</protein>
<keyword evidence="1" id="KW-1133">Transmembrane helix</keyword>
<keyword evidence="1" id="KW-0472">Membrane</keyword>
<comment type="caution">
    <text evidence="2">The sequence shown here is derived from an EMBL/GenBank/DDBJ whole genome shotgun (WGS) entry which is preliminary data.</text>
</comment>
<evidence type="ECO:0000313" key="3">
    <source>
        <dbReference type="Proteomes" id="UP001160148"/>
    </source>
</evidence>